<evidence type="ECO:0000313" key="2">
    <source>
        <dbReference type="Proteomes" id="UP001055811"/>
    </source>
</evidence>
<reference evidence="1 2" key="2">
    <citation type="journal article" date="2022" name="Mol. Ecol. Resour.">
        <title>The genomes of chicory, endive, great burdock and yacon provide insights into Asteraceae paleo-polyploidization history and plant inulin production.</title>
        <authorList>
            <person name="Fan W."/>
            <person name="Wang S."/>
            <person name="Wang H."/>
            <person name="Wang A."/>
            <person name="Jiang F."/>
            <person name="Liu H."/>
            <person name="Zhao H."/>
            <person name="Xu D."/>
            <person name="Zhang Y."/>
        </authorList>
    </citation>
    <scope>NUCLEOTIDE SEQUENCE [LARGE SCALE GENOMIC DNA]</scope>
    <source>
        <strain evidence="2">cv. Punajuju</strain>
        <tissue evidence="1">Leaves</tissue>
    </source>
</reference>
<sequence length="315" mass="35508">MANYRLKFSTFIPNSWFYKNKLTKKQQSSPATKPHNQDPPVADQRKSYYFTRDLVGTGKEDSPPPKTRSPDRPRKSTKKRKPPTHKKPVQQRLLLSGELGSAGSCRCRVSPESIWTGSNSSDTEFLSPELTASARESVSCSCNTPSSYDEVYGKVDLPPIITKSVKKEGFGSGKWRIEEGCRSLSVTVVKEDFMGMATTHTRSPVKRFSGGKVKGNCYSPRVGNRVRVHGINGGRRSNDYRRSLSESTAVVKTSVDPGRDFKESMVEMIMENNMKSSKDLEDLLACYLLLNSDKYHDLIIKVFKQIWFESTDIRL</sequence>
<organism evidence="1 2">
    <name type="scientific">Cichorium intybus</name>
    <name type="common">Chicory</name>
    <dbReference type="NCBI Taxonomy" id="13427"/>
    <lineage>
        <taxon>Eukaryota</taxon>
        <taxon>Viridiplantae</taxon>
        <taxon>Streptophyta</taxon>
        <taxon>Embryophyta</taxon>
        <taxon>Tracheophyta</taxon>
        <taxon>Spermatophyta</taxon>
        <taxon>Magnoliopsida</taxon>
        <taxon>eudicotyledons</taxon>
        <taxon>Gunneridae</taxon>
        <taxon>Pentapetalae</taxon>
        <taxon>asterids</taxon>
        <taxon>campanulids</taxon>
        <taxon>Asterales</taxon>
        <taxon>Asteraceae</taxon>
        <taxon>Cichorioideae</taxon>
        <taxon>Cichorieae</taxon>
        <taxon>Cichoriinae</taxon>
        <taxon>Cichorium</taxon>
    </lineage>
</organism>
<proteinExistence type="predicted"/>
<dbReference type="EMBL" id="CM042009">
    <property type="protein sequence ID" value="KAI3788625.1"/>
    <property type="molecule type" value="Genomic_DNA"/>
</dbReference>
<protein>
    <submittedName>
        <fullName evidence="1">Uncharacterized protein</fullName>
    </submittedName>
</protein>
<gene>
    <name evidence="1" type="ORF">L2E82_01397</name>
</gene>
<reference evidence="2" key="1">
    <citation type="journal article" date="2022" name="Mol. Ecol. Resour.">
        <title>The genomes of chicory, endive, great burdock and yacon provide insights into Asteraceae palaeo-polyploidization history and plant inulin production.</title>
        <authorList>
            <person name="Fan W."/>
            <person name="Wang S."/>
            <person name="Wang H."/>
            <person name="Wang A."/>
            <person name="Jiang F."/>
            <person name="Liu H."/>
            <person name="Zhao H."/>
            <person name="Xu D."/>
            <person name="Zhang Y."/>
        </authorList>
    </citation>
    <scope>NUCLEOTIDE SEQUENCE [LARGE SCALE GENOMIC DNA]</scope>
    <source>
        <strain evidence="2">cv. Punajuju</strain>
    </source>
</reference>
<keyword evidence="2" id="KW-1185">Reference proteome</keyword>
<comment type="caution">
    <text evidence="1">The sequence shown here is derived from an EMBL/GenBank/DDBJ whole genome shotgun (WGS) entry which is preliminary data.</text>
</comment>
<accession>A0ACB9GYP3</accession>
<dbReference type="Proteomes" id="UP001055811">
    <property type="component" value="Linkage Group LG01"/>
</dbReference>
<evidence type="ECO:0000313" key="1">
    <source>
        <dbReference type="EMBL" id="KAI3788625.1"/>
    </source>
</evidence>
<name>A0ACB9GYP3_CICIN</name>